<organism evidence="7 8">
    <name type="scientific">Geranomyces variabilis</name>
    <dbReference type="NCBI Taxonomy" id="109894"/>
    <lineage>
        <taxon>Eukaryota</taxon>
        <taxon>Fungi</taxon>
        <taxon>Fungi incertae sedis</taxon>
        <taxon>Chytridiomycota</taxon>
        <taxon>Chytridiomycota incertae sedis</taxon>
        <taxon>Chytridiomycetes</taxon>
        <taxon>Spizellomycetales</taxon>
        <taxon>Powellomycetaceae</taxon>
        <taxon>Geranomyces</taxon>
    </lineage>
</organism>
<dbReference type="GO" id="GO:0030150">
    <property type="term" value="P:protein import into mitochondrial matrix"/>
    <property type="evidence" value="ECO:0007669"/>
    <property type="project" value="TreeGrafter"/>
</dbReference>
<feature type="compositionally biased region" description="Polar residues" evidence="5">
    <location>
        <begin position="23"/>
        <end position="48"/>
    </location>
</feature>
<dbReference type="AlphaFoldDB" id="A0AAD5TRB3"/>
<reference evidence="7" key="1">
    <citation type="submission" date="2020-05" db="EMBL/GenBank/DDBJ databases">
        <title>Phylogenomic resolution of chytrid fungi.</title>
        <authorList>
            <person name="Stajich J.E."/>
            <person name="Amses K."/>
            <person name="Simmons R."/>
            <person name="Seto K."/>
            <person name="Myers J."/>
            <person name="Bonds A."/>
            <person name="Quandt C.A."/>
            <person name="Barry K."/>
            <person name="Liu P."/>
            <person name="Grigoriev I."/>
            <person name="Longcore J.E."/>
            <person name="James T.Y."/>
        </authorList>
    </citation>
    <scope>NUCLEOTIDE SEQUENCE</scope>
    <source>
        <strain evidence="7">JEL0379</strain>
    </source>
</reference>
<protein>
    <submittedName>
        <fullName evidence="7">Mitochondrial import inner membrane translocase, subunit timm23</fullName>
    </submittedName>
</protein>
<name>A0AAD5TRB3_9FUNG</name>
<keyword evidence="4 6" id="KW-0472">Membrane</keyword>
<dbReference type="PANTHER" id="PTHR15371">
    <property type="entry name" value="TIM23"/>
    <property type="match status" value="1"/>
</dbReference>
<keyword evidence="8" id="KW-1185">Reference proteome</keyword>
<proteinExistence type="predicted"/>
<evidence type="ECO:0000256" key="1">
    <source>
        <dbReference type="ARBA" id="ARBA00004141"/>
    </source>
</evidence>
<evidence type="ECO:0000256" key="3">
    <source>
        <dbReference type="ARBA" id="ARBA00022989"/>
    </source>
</evidence>
<comment type="caution">
    <text evidence="7">The sequence shown here is derived from an EMBL/GenBank/DDBJ whole genome shotgun (WGS) entry which is preliminary data.</text>
</comment>
<feature type="transmembrane region" description="Helical" evidence="6">
    <location>
        <begin position="118"/>
        <end position="139"/>
    </location>
</feature>
<dbReference type="GO" id="GO:0008320">
    <property type="term" value="F:protein transmembrane transporter activity"/>
    <property type="evidence" value="ECO:0007669"/>
    <property type="project" value="TreeGrafter"/>
</dbReference>
<evidence type="ECO:0000313" key="8">
    <source>
        <dbReference type="Proteomes" id="UP001212152"/>
    </source>
</evidence>
<dbReference type="Pfam" id="PF02466">
    <property type="entry name" value="Tim17"/>
    <property type="match status" value="1"/>
</dbReference>
<evidence type="ECO:0000256" key="6">
    <source>
        <dbReference type="SAM" id="Phobius"/>
    </source>
</evidence>
<dbReference type="Proteomes" id="UP001212152">
    <property type="component" value="Unassembled WGS sequence"/>
</dbReference>
<accession>A0AAD5TRB3</accession>
<keyword evidence="2 6" id="KW-0812">Transmembrane</keyword>
<feature type="transmembrane region" description="Helical" evidence="6">
    <location>
        <begin position="215"/>
        <end position="235"/>
    </location>
</feature>
<dbReference type="PANTHER" id="PTHR15371:SF0">
    <property type="entry name" value="SD19278P"/>
    <property type="match status" value="1"/>
</dbReference>
<dbReference type="InterPro" id="IPR045238">
    <property type="entry name" value="Tim23-like"/>
</dbReference>
<evidence type="ECO:0000256" key="2">
    <source>
        <dbReference type="ARBA" id="ARBA00022692"/>
    </source>
</evidence>
<feature type="region of interest" description="Disordered" evidence="5">
    <location>
        <begin position="1"/>
        <end position="48"/>
    </location>
</feature>
<gene>
    <name evidence="7" type="primary">TIMM23</name>
    <name evidence="7" type="ORF">HDU87_002527</name>
</gene>
<sequence>MGTRTGMSSWFGFGGKKDAAATDSPSAGSAFTADTNTASHQPPAEQSQKPITVSDMFADLHGNPAHLASAREKLAPALPSQDDVELLYLSDNPFGLPGQAPPTGTFGPLPMRTKSDKLLYGVGTAYLGGLVFGGGYGALRGLRTAQVPNMKVRMNNILNQTTRYGPWAANSMGVLTLGWAMLDSGLEVARGESDYYNHIGAAFASGMIFKCTAGLRPAVLMGSMFAGVIGAYGIWDRFREDGLKLPSVNRPQSASA</sequence>
<evidence type="ECO:0000256" key="4">
    <source>
        <dbReference type="ARBA" id="ARBA00023136"/>
    </source>
</evidence>
<comment type="subcellular location">
    <subcellularLocation>
        <location evidence="1">Membrane</location>
        <topology evidence="1">Multi-pass membrane protein</topology>
    </subcellularLocation>
</comment>
<evidence type="ECO:0000313" key="7">
    <source>
        <dbReference type="EMBL" id="KAJ3184961.1"/>
    </source>
</evidence>
<dbReference type="EMBL" id="JADGJQ010000002">
    <property type="protein sequence ID" value="KAJ3184961.1"/>
    <property type="molecule type" value="Genomic_DNA"/>
</dbReference>
<dbReference type="GO" id="GO:0005744">
    <property type="term" value="C:TIM23 mitochondrial import inner membrane translocase complex"/>
    <property type="evidence" value="ECO:0007669"/>
    <property type="project" value="TreeGrafter"/>
</dbReference>
<evidence type="ECO:0000256" key="5">
    <source>
        <dbReference type="SAM" id="MobiDB-lite"/>
    </source>
</evidence>
<keyword evidence="3 6" id="KW-1133">Transmembrane helix</keyword>